<reference evidence="2" key="1">
    <citation type="submission" date="2014-11" db="EMBL/GenBank/DDBJ databases">
        <authorList>
            <person name="Amaro Gonzalez C."/>
        </authorList>
    </citation>
    <scope>NUCLEOTIDE SEQUENCE</scope>
</reference>
<dbReference type="EMBL" id="GBXM01038988">
    <property type="protein sequence ID" value="JAH69589.1"/>
    <property type="molecule type" value="Transcribed_RNA"/>
</dbReference>
<evidence type="ECO:0000313" key="2">
    <source>
        <dbReference type="EMBL" id="JAH69589.1"/>
    </source>
</evidence>
<name>A0A0E9UUN4_ANGAN</name>
<evidence type="ECO:0000256" key="1">
    <source>
        <dbReference type="SAM" id="MobiDB-lite"/>
    </source>
</evidence>
<reference evidence="2" key="2">
    <citation type="journal article" date="2015" name="Fish Shellfish Immunol.">
        <title>Early steps in the European eel (Anguilla anguilla)-Vibrio vulnificus interaction in the gills: Role of the RtxA13 toxin.</title>
        <authorList>
            <person name="Callol A."/>
            <person name="Pajuelo D."/>
            <person name="Ebbesson L."/>
            <person name="Teles M."/>
            <person name="MacKenzie S."/>
            <person name="Amaro C."/>
        </authorList>
    </citation>
    <scope>NUCLEOTIDE SEQUENCE</scope>
</reference>
<organism evidence="2">
    <name type="scientific">Anguilla anguilla</name>
    <name type="common">European freshwater eel</name>
    <name type="synonym">Muraena anguilla</name>
    <dbReference type="NCBI Taxonomy" id="7936"/>
    <lineage>
        <taxon>Eukaryota</taxon>
        <taxon>Metazoa</taxon>
        <taxon>Chordata</taxon>
        <taxon>Craniata</taxon>
        <taxon>Vertebrata</taxon>
        <taxon>Euteleostomi</taxon>
        <taxon>Actinopterygii</taxon>
        <taxon>Neopterygii</taxon>
        <taxon>Teleostei</taxon>
        <taxon>Anguilliformes</taxon>
        <taxon>Anguillidae</taxon>
        <taxon>Anguilla</taxon>
    </lineage>
</organism>
<proteinExistence type="predicted"/>
<feature type="region of interest" description="Disordered" evidence="1">
    <location>
        <begin position="1"/>
        <end position="20"/>
    </location>
</feature>
<dbReference type="AlphaFoldDB" id="A0A0E9UUN4"/>
<protein>
    <submittedName>
        <fullName evidence="2">Uncharacterized protein</fullName>
    </submittedName>
</protein>
<sequence length="20" mass="2289">MIAQTVSMNKRFGRGTYVTK</sequence>
<accession>A0A0E9UUN4</accession>